<feature type="transmembrane region" description="Helical" evidence="1">
    <location>
        <begin position="81"/>
        <end position="108"/>
    </location>
</feature>
<organism evidence="3">
    <name type="scientific">hydrothermal vent metagenome</name>
    <dbReference type="NCBI Taxonomy" id="652676"/>
    <lineage>
        <taxon>unclassified sequences</taxon>
        <taxon>metagenomes</taxon>
        <taxon>ecological metagenomes</taxon>
    </lineage>
</organism>
<dbReference type="InterPro" id="IPR050327">
    <property type="entry name" value="Proton-linked_MCT"/>
</dbReference>
<dbReference type="Pfam" id="PF07690">
    <property type="entry name" value="MFS_1"/>
    <property type="match status" value="1"/>
</dbReference>
<dbReference type="InterPro" id="IPR020846">
    <property type="entry name" value="MFS_dom"/>
</dbReference>
<dbReference type="SUPFAM" id="SSF103473">
    <property type="entry name" value="MFS general substrate transporter"/>
    <property type="match status" value="1"/>
</dbReference>
<gene>
    <name evidence="3" type="ORF">MGWOODY_Clf2631</name>
</gene>
<protein>
    <submittedName>
        <fullName evidence="3">MFS permease</fullName>
    </submittedName>
</protein>
<evidence type="ECO:0000313" key="3">
    <source>
        <dbReference type="EMBL" id="CUV02677.1"/>
    </source>
</evidence>
<dbReference type="PANTHER" id="PTHR11360:SF284">
    <property type="entry name" value="EG:103B4.3 PROTEIN-RELATED"/>
    <property type="match status" value="1"/>
</dbReference>
<keyword evidence="1" id="KW-1133">Transmembrane helix</keyword>
<dbReference type="GO" id="GO:0022857">
    <property type="term" value="F:transmembrane transporter activity"/>
    <property type="evidence" value="ECO:0007669"/>
    <property type="project" value="InterPro"/>
</dbReference>
<feature type="transmembrane region" description="Helical" evidence="1">
    <location>
        <begin position="20"/>
        <end position="43"/>
    </location>
</feature>
<dbReference type="InterPro" id="IPR011701">
    <property type="entry name" value="MFS"/>
</dbReference>
<sequence length="184" mass="19277">MSFVNAHFVTYVQDLGYHKLVAAGAFSIIGASAIIGALLLGHLSDQHGRRGLLSFSYNLRAVGFILVLLSMGIPFLNIPSIGIPALLVGILLVGFSWNAITSITAAYASDRFGISHLGTIYGTMFAVMPLGSGLGAYLGGVLYDSQGTYAIAIWSNIALLLLATGTVFTIKDRRLPTVGVAAAD</sequence>
<feature type="domain" description="Major facilitator superfamily (MFS) profile" evidence="2">
    <location>
        <begin position="1"/>
        <end position="184"/>
    </location>
</feature>
<accession>A0A170QAA9</accession>
<feature type="transmembrane region" description="Helical" evidence="1">
    <location>
        <begin position="120"/>
        <end position="143"/>
    </location>
</feature>
<dbReference type="PROSITE" id="PS50850">
    <property type="entry name" value="MFS"/>
    <property type="match status" value="1"/>
</dbReference>
<dbReference type="AlphaFoldDB" id="A0A170QAA9"/>
<feature type="transmembrane region" description="Helical" evidence="1">
    <location>
        <begin position="55"/>
        <end position="75"/>
    </location>
</feature>
<evidence type="ECO:0000256" key="1">
    <source>
        <dbReference type="SAM" id="Phobius"/>
    </source>
</evidence>
<dbReference type="Gene3D" id="1.20.1250.20">
    <property type="entry name" value="MFS general substrate transporter like domains"/>
    <property type="match status" value="1"/>
</dbReference>
<feature type="transmembrane region" description="Helical" evidence="1">
    <location>
        <begin position="149"/>
        <end position="170"/>
    </location>
</feature>
<keyword evidence="1" id="KW-0812">Transmembrane</keyword>
<proteinExistence type="predicted"/>
<dbReference type="InterPro" id="IPR036259">
    <property type="entry name" value="MFS_trans_sf"/>
</dbReference>
<keyword evidence="1" id="KW-0472">Membrane</keyword>
<name>A0A170QAA9_9ZZZZ</name>
<evidence type="ECO:0000259" key="2">
    <source>
        <dbReference type="PROSITE" id="PS50850"/>
    </source>
</evidence>
<reference evidence="3" key="1">
    <citation type="submission" date="2015-10" db="EMBL/GenBank/DDBJ databases">
        <authorList>
            <person name="Gilbert D.G."/>
        </authorList>
    </citation>
    <scope>NUCLEOTIDE SEQUENCE</scope>
</reference>
<dbReference type="PANTHER" id="PTHR11360">
    <property type="entry name" value="MONOCARBOXYLATE TRANSPORTER"/>
    <property type="match status" value="1"/>
</dbReference>
<dbReference type="EMBL" id="FAXA01000287">
    <property type="protein sequence ID" value="CUV02677.1"/>
    <property type="molecule type" value="Genomic_DNA"/>
</dbReference>